<evidence type="ECO:0000313" key="2">
    <source>
        <dbReference type="Proteomes" id="UP000243975"/>
    </source>
</evidence>
<organism evidence="1 2">
    <name type="scientific">Cynara cardunculus var. scolymus</name>
    <name type="common">Globe artichoke</name>
    <name type="synonym">Cynara scolymus</name>
    <dbReference type="NCBI Taxonomy" id="59895"/>
    <lineage>
        <taxon>Eukaryota</taxon>
        <taxon>Viridiplantae</taxon>
        <taxon>Streptophyta</taxon>
        <taxon>Embryophyta</taxon>
        <taxon>Tracheophyta</taxon>
        <taxon>Spermatophyta</taxon>
        <taxon>Magnoliopsida</taxon>
        <taxon>eudicotyledons</taxon>
        <taxon>Gunneridae</taxon>
        <taxon>Pentapetalae</taxon>
        <taxon>asterids</taxon>
        <taxon>campanulids</taxon>
        <taxon>Asterales</taxon>
        <taxon>Asteraceae</taxon>
        <taxon>Carduoideae</taxon>
        <taxon>Cardueae</taxon>
        <taxon>Carduinae</taxon>
        <taxon>Cynara</taxon>
    </lineage>
</organism>
<proteinExistence type="predicted"/>
<name>A0A103YKE2_CYNCS</name>
<keyword evidence="2" id="KW-1185">Reference proteome</keyword>
<accession>A0A103YKE2</accession>
<dbReference type="AlphaFoldDB" id="A0A103YKE2"/>
<protein>
    <submittedName>
        <fullName evidence="1">Uncharacterized protein</fullName>
    </submittedName>
</protein>
<sequence>MVGGLAGEDDGEKGFAGKLISCIYVLFFKAKWEKSKKKV</sequence>
<dbReference type="Gramene" id="KVI10660">
    <property type="protein sequence ID" value="KVI10660"/>
    <property type="gene ID" value="Ccrd_010932"/>
</dbReference>
<gene>
    <name evidence="1" type="ORF">Ccrd_010932</name>
</gene>
<reference evidence="1 2" key="1">
    <citation type="journal article" date="2016" name="Sci. Rep.">
        <title>The genome sequence of the outbreeding globe artichoke constructed de novo incorporating a phase-aware low-pass sequencing strategy of F1 progeny.</title>
        <authorList>
            <person name="Scaglione D."/>
            <person name="Reyes-Chin-Wo S."/>
            <person name="Acquadro A."/>
            <person name="Froenicke L."/>
            <person name="Portis E."/>
            <person name="Beitel C."/>
            <person name="Tirone M."/>
            <person name="Mauro R."/>
            <person name="Lo Monaco A."/>
            <person name="Mauromicale G."/>
            <person name="Faccioli P."/>
            <person name="Cattivelli L."/>
            <person name="Rieseberg L."/>
            <person name="Michelmore R."/>
            <person name="Lanteri S."/>
        </authorList>
    </citation>
    <scope>NUCLEOTIDE SEQUENCE [LARGE SCALE GENOMIC DNA]</scope>
    <source>
        <strain evidence="1">2C</strain>
    </source>
</reference>
<dbReference type="Proteomes" id="UP000243975">
    <property type="component" value="Unassembled WGS sequence"/>
</dbReference>
<comment type="caution">
    <text evidence="1">The sequence shown here is derived from an EMBL/GenBank/DDBJ whole genome shotgun (WGS) entry which is preliminary data.</text>
</comment>
<dbReference type="EMBL" id="LEKV01001005">
    <property type="protein sequence ID" value="KVI10660.1"/>
    <property type="molecule type" value="Genomic_DNA"/>
</dbReference>
<evidence type="ECO:0000313" key="1">
    <source>
        <dbReference type="EMBL" id="KVI10660.1"/>
    </source>
</evidence>